<comment type="caution">
    <text evidence="5">The sequence shown here is derived from an EMBL/GenBank/DDBJ whole genome shotgun (WGS) entry which is preliminary data.</text>
</comment>
<dbReference type="InterPro" id="IPR029052">
    <property type="entry name" value="Metallo-depent_PP-like"/>
</dbReference>
<dbReference type="InterPro" id="IPR032285">
    <property type="entry name" value="Metallophos_N"/>
</dbReference>
<dbReference type="GO" id="GO:0016787">
    <property type="term" value="F:hydrolase activity"/>
    <property type="evidence" value="ECO:0007669"/>
    <property type="project" value="InterPro"/>
</dbReference>
<feature type="domain" description="Calcineurin-like phosphoesterase N-terminal" evidence="4">
    <location>
        <begin position="140"/>
        <end position="217"/>
    </location>
</feature>
<evidence type="ECO:0000259" key="4">
    <source>
        <dbReference type="Pfam" id="PF16371"/>
    </source>
</evidence>
<organism evidence="5 6">
    <name type="scientific">Alistipes shahii</name>
    <dbReference type="NCBI Taxonomy" id="328814"/>
    <lineage>
        <taxon>Bacteria</taxon>
        <taxon>Pseudomonadati</taxon>
        <taxon>Bacteroidota</taxon>
        <taxon>Bacteroidia</taxon>
        <taxon>Bacteroidales</taxon>
        <taxon>Rikenellaceae</taxon>
        <taxon>Alistipes</taxon>
    </lineage>
</organism>
<dbReference type="Pfam" id="PF16371">
    <property type="entry name" value="MetallophosN"/>
    <property type="match status" value="1"/>
</dbReference>
<evidence type="ECO:0000259" key="3">
    <source>
        <dbReference type="Pfam" id="PF16370"/>
    </source>
</evidence>
<dbReference type="InterPro" id="IPR032288">
    <property type="entry name" value="Metallophos_C"/>
</dbReference>
<evidence type="ECO:0000313" key="6">
    <source>
        <dbReference type="Proteomes" id="UP000323567"/>
    </source>
</evidence>
<dbReference type="Gene3D" id="3.60.21.10">
    <property type="match status" value="1"/>
</dbReference>
<protein>
    <recommendedName>
        <fullName evidence="7">Metallophosphoesterase</fullName>
    </recommendedName>
</protein>
<dbReference type="RefSeq" id="WP_149887493.1">
    <property type="nucleotide sequence ID" value="NZ_DBFBNC010000024.1"/>
</dbReference>
<dbReference type="InterPro" id="IPR004843">
    <property type="entry name" value="Calcineurin-like_PHP"/>
</dbReference>
<feature type="domain" description="Calcineurin-like phosphoesterase" evidence="2">
    <location>
        <begin position="227"/>
        <end position="433"/>
    </location>
</feature>
<evidence type="ECO:0000256" key="1">
    <source>
        <dbReference type="SAM" id="SignalP"/>
    </source>
</evidence>
<evidence type="ECO:0000313" key="5">
    <source>
        <dbReference type="EMBL" id="KAA2368770.1"/>
    </source>
</evidence>
<dbReference type="SUPFAM" id="SSF56300">
    <property type="entry name" value="Metallo-dependent phosphatases"/>
    <property type="match status" value="1"/>
</dbReference>
<dbReference type="EMBL" id="VVXK01000013">
    <property type="protein sequence ID" value="KAA2368770.1"/>
    <property type="molecule type" value="Genomic_DNA"/>
</dbReference>
<dbReference type="PANTHER" id="PTHR43143">
    <property type="entry name" value="METALLOPHOSPHOESTERASE, CALCINEURIN SUPERFAMILY"/>
    <property type="match status" value="1"/>
</dbReference>
<gene>
    <name evidence="5" type="ORF">F2Y13_09900</name>
</gene>
<keyword evidence="1" id="KW-0732">Signal</keyword>
<dbReference type="PANTHER" id="PTHR43143:SF1">
    <property type="entry name" value="SERINE_THREONINE-PROTEIN PHOSPHATASE CPPED1"/>
    <property type="match status" value="1"/>
</dbReference>
<feature type="domain" description="Calcineurin-like phosphoesterase C-terminal" evidence="3">
    <location>
        <begin position="451"/>
        <end position="638"/>
    </location>
</feature>
<feature type="chain" id="PRO_5022730391" description="Metallophosphoesterase" evidence="1">
    <location>
        <begin position="21"/>
        <end position="657"/>
    </location>
</feature>
<feature type="signal peptide" evidence="1">
    <location>
        <begin position="1"/>
        <end position="20"/>
    </location>
</feature>
<proteinExistence type="predicted"/>
<dbReference type="Pfam" id="PF16370">
    <property type="entry name" value="MetallophosC"/>
    <property type="match status" value="1"/>
</dbReference>
<dbReference type="InterPro" id="IPR051918">
    <property type="entry name" value="STPP_CPPED1"/>
</dbReference>
<dbReference type="AlphaFoldDB" id="A0A5B3G5T4"/>
<evidence type="ECO:0008006" key="7">
    <source>
        <dbReference type="Google" id="ProtNLM"/>
    </source>
</evidence>
<accession>A0A5B3G5T4</accession>
<dbReference type="Pfam" id="PF00149">
    <property type="entry name" value="Metallophos"/>
    <property type="match status" value="1"/>
</dbReference>
<evidence type="ECO:0000259" key="2">
    <source>
        <dbReference type="Pfam" id="PF00149"/>
    </source>
</evidence>
<sequence>MKNVLKYLLLALIAVSQLFACGGSDDEKTPADNFDVQFTVPGSVDVTEGGECTFAVSGGGKSPLTTDTFILESDAGISYVCPIVNTSSDSFTVRLADGCETGYYKVFVKRDARKKSFGRIYINIVEDIDFKPDAGTTVYGIVSSAGVGVENVVVSDGAEVTVTNEKGIYQLKSAKKWGYVFISVPSGYEVPSVGVLPQFHRALKNSADVVERADFKLEKVDGQDSYKIFMLGDMHLANRTGDLGQFAQFTSDLTDYMTRHKGEKMYALTLGDMTWDLYWYSNSYYFPQYLNTVNSQIKNLQIFHTMGNHDNDFQTRSDYDAAVKYVDQICPTYYSFNIGKVHYVVMDDIDCSSYDGSTSRNYVKSLSAEQLDWLAKDLSYVAKTTPVVVAMHAQVFYPTTSGFKIDHDPVNTLRLFDILDGYTVRFVTGHTHKLFNVTPDAPIVDGHNFREYNSGSVCASWWWSGNLTPGIHIGTDGTPGGYGIWDVTGTDFQCLYKSTGWPEEYQFRSYDLNNVHFSMADVPLMPSDISASVKNAYMQYVNAYPQNNDNEVLINIWNWNSDWTLSVVDENRKTLPYTEVWAYDPLHIAALSVKRFNNAGLKSTPSFITDKFTHFFKVKADDADTDLVITVKDEFGNEWTENMQRPKAFSTDAYRRK</sequence>
<reference evidence="5 6" key="1">
    <citation type="journal article" date="2019" name="Nat. Med.">
        <title>A library of human gut bacterial isolates paired with longitudinal multiomics data enables mechanistic microbiome research.</title>
        <authorList>
            <person name="Poyet M."/>
            <person name="Groussin M."/>
            <person name="Gibbons S.M."/>
            <person name="Avila-Pacheco J."/>
            <person name="Jiang X."/>
            <person name="Kearney S.M."/>
            <person name="Perrotta A.R."/>
            <person name="Berdy B."/>
            <person name="Zhao S."/>
            <person name="Lieberman T.D."/>
            <person name="Swanson P.K."/>
            <person name="Smith M."/>
            <person name="Roesemann S."/>
            <person name="Alexander J.E."/>
            <person name="Rich S.A."/>
            <person name="Livny J."/>
            <person name="Vlamakis H."/>
            <person name="Clish C."/>
            <person name="Bullock K."/>
            <person name="Deik A."/>
            <person name="Scott J."/>
            <person name="Pierce K.A."/>
            <person name="Xavier R.J."/>
            <person name="Alm E.J."/>
        </authorList>
    </citation>
    <scope>NUCLEOTIDE SEQUENCE [LARGE SCALE GENOMIC DNA]</scope>
    <source>
        <strain evidence="5 6">BIOML-A2</strain>
    </source>
</reference>
<name>A0A5B3G5T4_9BACT</name>
<dbReference type="Proteomes" id="UP000323567">
    <property type="component" value="Unassembled WGS sequence"/>
</dbReference>